<evidence type="ECO:0000259" key="8">
    <source>
        <dbReference type="Pfam" id="PF12704"/>
    </source>
</evidence>
<dbReference type="InterPro" id="IPR051125">
    <property type="entry name" value="ABC-4/HrtB_transporter"/>
</dbReference>
<keyword evidence="9" id="KW-0067">ATP-binding</keyword>
<comment type="caution">
    <text evidence="9">The sequence shown here is derived from an EMBL/GenBank/DDBJ whole genome shotgun (WGS) entry which is preliminary data.</text>
</comment>
<feature type="domain" description="MacB-like periplasmic core" evidence="8">
    <location>
        <begin position="18"/>
        <end position="228"/>
    </location>
</feature>
<evidence type="ECO:0000259" key="7">
    <source>
        <dbReference type="Pfam" id="PF02687"/>
    </source>
</evidence>
<evidence type="ECO:0000256" key="4">
    <source>
        <dbReference type="ARBA" id="ARBA00022989"/>
    </source>
</evidence>
<dbReference type="RefSeq" id="WP_085053046.1">
    <property type="nucleotide sequence ID" value="NZ_LNQR01000086.1"/>
</dbReference>
<dbReference type="Pfam" id="PF02687">
    <property type="entry name" value="FtsX"/>
    <property type="match status" value="1"/>
</dbReference>
<keyword evidence="2" id="KW-1003">Cell membrane</keyword>
<evidence type="ECO:0000256" key="2">
    <source>
        <dbReference type="ARBA" id="ARBA00022475"/>
    </source>
</evidence>
<dbReference type="Pfam" id="PF12704">
    <property type="entry name" value="MacB_PCD"/>
    <property type="match status" value="1"/>
</dbReference>
<keyword evidence="9" id="KW-0547">Nucleotide-binding</keyword>
<keyword evidence="5 6" id="KW-0472">Membrane</keyword>
<keyword evidence="3 6" id="KW-0812">Transmembrane</keyword>
<feature type="transmembrane region" description="Helical" evidence="6">
    <location>
        <begin position="350"/>
        <end position="374"/>
    </location>
</feature>
<organism evidence="9 10">
    <name type="scientific">Candidatus Magnetominusculus xianensis</name>
    <dbReference type="NCBI Taxonomy" id="1748249"/>
    <lineage>
        <taxon>Bacteria</taxon>
        <taxon>Pseudomonadati</taxon>
        <taxon>Nitrospirota</taxon>
        <taxon>Nitrospiria</taxon>
        <taxon>Nitrospirales</taxon>
        <taxon>Nitrospiraceae</taxon>
        <taxon>Candidatus Magnetominusculus</taxon>
    </lineage>
</organism>
<name>A0ABR5SF03_9BACT</name>
<feature type="domain" description="ABC3 transporter permease C-terminal" evidence="7">
    <location>
        <begin position="262"/>
        <end position="377"/>
    </location>
</feature>
<keyword evidence="4 6" id="KW-1133">Transmembrane helix</keyword>
<evidence type="ECO:0000256" key="5">
    <source>
        <dbReference type="ARBA" id="ARBA00023136"/>
    </source>
</evidence>
<evidence type="ECO:0000313" key="10">
    <source>
        <dbReference type="Proteomes" id="UP000060487"/>
    </source>
</evidence>
<comment type="subcellular location">
    <subcellularLocation>
        <location evidence="1">Cell membrane</location>
        <topology evidence="1">Multi-pass membrane protein</topology>
    </subcellularLocation>
</comment>
<keyword evidence="10" id="KW-1185">Reference proteome</keyword>
<evidence type="ECO:0000256" key="1">
    <source>
        <dbReference type="ARBA" id="ARBA00004651"/>
    </source>
</evidence>
<dbReference type="InterPro" id="IPR003838">
    <property type="entry name" value="ABC3_permease_C"/>
</dbReference>
<reference evidence="9 10" key="1">
    <citation type="submission" date="2015-11" db="EMBL/GenBank/DDBJ databases">
        <authorList>
            <person name="Lin W."/>
        </authorList>
    </citation>
    <scope>NUCLEOTIDE SEQUENCE [LARGE SCALE GENOMIC DNA]</scope>
    <source>
        <strain evidence="9 10">HCH-1</strain>
    </source>
</reference>
<evidence type="ECO:0000256" key="3">
    <source>
        <dbReference type="ARBA" id="ARBA00022692"/>
    </source>
</evidence>
<feature type="transmembrane region" description="Helical" evidence="6">
    <location>
        <begin position="255"/>
        <end position="280"/>
    </location>
</feature>
<feature type="transmembrane region" description="Helical" evidence="6">
    <location>
        <begin position="301"/>
        <end position="330"/>
    </location>
</feature>
<dbReference type="Proteomes" id="UP000060487">
    <property type="component" value="Unassembled WGS sequence"/>
</dbReference>
<dbReference type="PANTHER" id="PTHR43738">
    <property type="entry name" value="ABC TRANSPORTER, MEMBRANE PROTEIN"/>
    <property type="match status" value="1"/>
</dbReference>
<dbReference type="InterPro" id="IPR025857">
    <property type="entry name" value="MacB_PCD"/>
</dbReference>
<proteinExistence type="predicted"/>
<dbReference type="EMBL" id="LNQR01000086">
    <property type="protein sequence ID" value="KWT82588.1"/>
    <property type="molecule type" value="Genomic_DNA"/>
</dbReference>
<protein>
    <submittedName>
        <fullName evidence="9">ABC transporter ATP-binding protein</fullName>
    </submittedName>
</protein>
<accession>A0ABR5SF03</accession>
<sequence length="386" mass="43358">MFLFKLIVRNSLRHKLRTALTMLAVTVAVLAFGMLRTMVDAWYAGVDAAAANRLITRNAISLNFFLPLSYKEKIRQVEGVSGVSCGNWFGGIYIDEKNFFANFAMDMKSFLGLYPEFMIAEQQRKALLTDRKGAVVGEKLARRFGWKIGDTVSLRGTIFPGTWEFTIRAIYKGRDKNTDETQFIFHWDYLNEKLKAMNITKAADSIGWYIVAITKPELAAEVSQRIDKLFKNSMAETFTETEKAFQMSFVSMTEAILSAVQMVSFLVIFIILAVVSNTMAMTVRERIREYTVFRSLGFEPLYIFMMIAGESLFITTAGGVLAIACTFPVVKEFGDYMSAYLPVFIVSPQTILLDAVISVAVGLLACIIPLWYTLKIKIADGLRAVA</sequence>
<evidence type="ECO:0000313" key="9">
    <source>
        <dbReference type="EMBL" id="KWT82588.1"/>
    </source>
</evidence>
<gene>
    <name evidence="9" type="ORF">ASN18_2447</name>
</gene>
<dbReference type="PANTHER" id="PTHR43738:SF3">
    <property type="entry name" value="ABC TRANSPORTER PERMEASE"/>
    <property type="match status" value="1"/>
</dbReference>
<dbReference type="GO" id="GO:0005524">
    <property type="term" value="F:ATP binding"/>
    <property type="evidence" value="ECO:0007669"/>
    <property type="project" value="UniProtKB-KW"/>
</dbReference>
<evidence type="ECO:0000256" key="6">
    <source>
        <dbReference type="SAM" id="Phobius"/>
    </source>
</evidence>